<evidence type="ECO:0000313" key="5">
    <source>
        <dbReference type="Proteomes" id="UP000197666"/>
    </source>
</evidence>
<dbReference type="eggNOG" id="ENOG502S620">
    <property type="taxonomic scope" value="Eukaryota"/>
</dbReference>
<feature type="compositionally biased region" description="Acidic residues" evidence="1">
    <location>
        <begin position="106"/>
        <end position="116"/>
    </location>
</feature>
<evidence type="ECO:0000259" key="2">
    <source>
        <dbReference type="Pfam" id="PF13391"/>
    </source>
</evidence>
<dbReference type="InterPro" id="IPR003615">
    <property type="entry name" value="HNH_nuc"/>
</dbReference>
<evidence type="ECO:0000313" key="4">
    <source>
        <dbReference type="EMBL" id="TPR04626.1"/>
    </source>
</evidence>
<dbReference type="VEuPathDB" id="FungiDB:ATCC64974_90900"/>
<dbReference type="AlphaFoldDB" id="A0A254UF84"/>
<dbReference type="VEuPathDB" id="FungiDB:ASPNIDRAFT2_1139025"/>
<organism evidence="4 5">
    <name type="scientific">Aspergillus niger</name>
    <dbReference type="NCBI Taxonomy" id="5061"/>
    <lineage>
        <taxon>Eukaryota</taxon>
        <taxon>Fungi</taxon>
        <taxon>Dikarya</taxon>
        <taxon>Ascomycota</taxon>
        <taxon>Pezizomycotina</taxon>
        <taxon>Eurotiomycetes</taxon>
        <taxon>Eurotiomycetidae</taxon>
        <taxon>Eurotiales</taxon>
        <taxon>Aspergillaceae</taxon>
        <taxon>Aspergillus</taxon>
        <taxon>Aspergillus subgen. Circumdati</taxon>
    </lineage>
</organism>
<dbReference type="Pfam" id="PF13391">
    <property type="entry name" value="HNH_2"/>
    <property type="match status" value="1"/>
</dbReference>
<feature type="compositionally biased region" description="Basic and acidic residues" evidence="1">
    <location>
        <begin position="124"/>
        <end position="137"/>
    </location>
</feature>
<dbReference type="VEuPathDB" id="FungiDB:An11g04970"/>
<dbReference type="Proteomes" id="UP001144191">
    <property type="component" value="Unassembled WGS sequence"/>
</dbReference>
<gene>
    <name evidence="3" type="ORF">AnigIFM63604_006980</name>
    <name evidence="4" type="ORF">CAN33_0030675</name>
</gene>
<accession>A0A254UF84</accession>
<protein>
    <submittedName>
        <fullName evidence="4">Sugar (And other) transporter family protein</fullName>
    </submittedName>
</protein>
<feature type="domain" description="HNH nuclease" evidence="2">
    <location>
        <begin position="155"/>
        <end position="235"/>
    </location>
</feature>
<reference evidence="4" key="2">
    <citation type="submission" date="2019-02" db="EMBL/GenBank/DDBJ databases">
        <title>FDA dAtabase for Regulatory Grade micrObial Sequences (FDA-ARGOS): Supporting development and validation of Infectious Disease Dx tests.</title>
        <authorList>
            <person name="Kerrigan L."/>
            <person name="Tallon L.J."/>
            <person name="Sadzewicz L."/>
            <person name="Sengamalay N."/>
            <person name="Ott S."/>
            <person name="Godinez A."/>
            <person name="Nagaraj S."/>
            <person name="Vavikolanu K."/>
            <person name="Vyas G."/>
            <person name="Nadendla S."/>
            <person name="Aluvathingal J."/>
            <person name="Sichtig H."/>
        </authorList>
    </citation>
    <scope>NUCLEOTIDE SEQUENCE</scope>
    <source>
        <strain evidence="4">FDAARGOS_311</strain>
    </source>
</reference>
<evidence type="ECO:0000313" key="3">
    <source>
        <dbReference type="EMBL" id="GLA50679.1"/>
    </source>
</evidence>
<proteinExistence type="predicted"/>
<reference evidence="5" key="1">
    <citation type="submission" date="2018-10" db="EMBL/GenBank/DDBJ databases">
        <title>FDA dAtabase for Regulatory Grade micrObial Sequences (FDA-ARGOS): Supporting development and validation of Infectious Disease Dx tests.</title>
        <authorList>
            <person name="Kerrigan L."/>
            <person name="Tallon L."/>
            <person name="Sadzewicz L."/>
            <person name="Sengamalay N."/>
            <person name="Ott S."/>
            <person name="Godinez A."/>
            <person name="Nagaraj S."/>
            <person name="Vavikolanu K."/>
            <person name="Nadendla S."/>
            <person name="George J."/>
            <person name="Sichtig H."/>
        </authorList>
    </citation>
    <scope>NUCLEOTIDE SEQUENCE [LARGE SCALE GENOMIC DNA]</scope>
    <source>
        <strain evidence="5">FDAARGOS_311</strain>
    </source>
</reference>
<dbReference type="EMBL" id="BRPB01000041">
    <property type="protein sequence ID" value="GLA50679.1"/>
    <property type="molecule type" value="Genomic_DNA"/>
</dbReference>
<sequence length="363" mass="41318">MAPADSSNQAKAAIPSPAGEFREAKRHGLIAQLLCATRLTKLDSITWACLWFADLSNLEEHVEACEKIRLFTHWMHCAFSKSQDKTRVIDAWAVARPKEQLGKASEDEESDTDSEEPPTKKRRLALDQEKRPSVSEEEATHIANKLCTERDNASCVVTGCRDPVEIAHILPIGLGMKEAQETQNFWSQLYRFWSKERVDAWIKQARALEGTGACSNLLCMTDMTHKLWKKARFALKPLSLSEDRRSLEVQFYWLPVCKYRSRVSATEVPSRFPRKLSGTDVYGQETMLFSIATDKILCSGDILTFTTNDPNSHPLPSMELLDMQWVLNRVLTLSGATYATDKELYDNYWSNECSYIDSENDLY</sequence>
<feature type="region of interest" description="Disordered" evidence="1">
    <location>
        <begin position="99"/>
        <end position="137"/>
    </location>
</feature>
<evidence type="ECO:0000256" key="1">
    <source>
        <dbReference type="SAM" id="MobiDB-lite"/>
    </source>
</evidence>
<name>A0A254UF84_ASPNG</name>
<dbReference type="Proteomes" id="UP000197666">
    <property type="component" value="Unassembled WGS sequence"/>
</dbReference>
<dbReference type="EMBL" id="NKJJ02000002">
    <property type="protein sequence ID" value="TPR04626.1"/>
    <property type="molecule type" value="Genomic_DNA"/>
</dbReference>
<reference evidence="3" key="3">
    <citation type="submission" date="2022-07" db="EMBL/GenBank/DDBJ databases">
        <title>Taxonomy of Aspergillus series Nigri: significant species reduction supported by multi-species coalescent approaches.</title>
        <authorList>
            <person name="Bian C."/>
            <person name="Kusuya Y."/>
            <person name="Sklenar F."/>
            <person name="D'hooge E."/>
            <person name="Yaguchi T."/>
            <person name="Takahashi H."/>
            <person name="Hubka V."/>
        </authorList>
    </citation>
    <scope>NUCLEOTIDE SEQUENCE</scope>
    <source>
        <strain evidence="3">IFM 63604</strain>
    </source>
</reference>
<dbReference type="VEuPathDB" id="FungiDB:M747DRAFT_349860"/>
<comment type="caution">
    <text evidence="4">The sequence shown here is derived from an EMBL/GenBank/DDBJ whole genome shotgun (WGS) entry which is preliminary data.</text>
</comment>